<gene>
    <name evidence="2" type="ORF">Bccel_0457</name>
</gene>
<dbReference type="Proteomes" id="UP000036923">
    <property type="component" value="Unassembled WGS sequence"/>
</dbReference>
<evidence type="ECO:0000313" key="3">
    <source>
        <dbReference type="Proteomes" id="UP000036923"/>
    </source>
</evidence>
<evidence type="ECO:0000313" key="2">
    <source>
        <dbReference type="EMBL" id="KNY25200.1"/>
    </source>
</evidence>
<organism evidence="2 3">
    <name type="scientific">Pseudobacteroides cellulosolvens ATCC 35603 = DSM 2933</name>
    <dbReference type="NCBI Taxonomy" id="398512"/>
    <lineage>
        <taxon>Bacteria</taxon>
        <taxon>Bacillati</taxon>
        <taxon>Bacillota</taxon>
        <taxon>Clostridia</taxon>
        <taxon>Eubacteriales</taxon>
        <taxon>Oscillospiraceae</taxon>
        <taxon>Pseudobacteroides</taxon>
    </lineage>
</organism>
<dbReference type="Pfam" id="PF07833">
    <property type="entry name" value="Cu_amine_oxidN1"/>
    <property type="match status" value="1"/>
</dbReference>
<dbReference type="RefSeq" id="WP_036946459.1">
    <property type="nucleotide sequence ID" value="NZ_KN050763.1"/>
</dbReference>
<keyword evidence="3" id="KW-1185">Reference proteome</keyword>
<reference evidence="3" key="1">
    <citation type="submission" date="2015-07" db="EMBL/GenBank/DDBJ databases">
        <title>Near-Complete Genome Sequence of the Cellulolytic Bacterium Bacteroides (Pseudobacteroides) cellulosolvens ATCC 35603.</title>
        <authorList>
            <person name="Dassa B."/>
            <person name="Utturkar S.M."/>
            <person name="Klingeman D.M."/>
            <person name="Hurt R.A."/>
            <person name="Keller M."/>
            <person name="Xu J."/>
            <person name="Reddy Y.H.K."/>
            <person name="Borovok I."/>
            <person name="Grinberg I.R."/>
            <person name="Lamed R."/>
            <person name="Zhivin O."/>
            <person name="Bayer E.A."/>
            <person name="Brown S.D."/>
        </authorList>
    </citation>
    <scope>NUCLEOTIDE SEQUENCE [LARGE SCALE GENOMIC DNA]</scope>
    <source>
        <strain evidence="3">DSM 2933</strain>
    </source>
</reference>
<name>A0A0L6JHN0_9FIRM</name>
<protein>
    <submittedName>
        <fullName evidence="2">Copper amine oxidase-like domain-containing protein</fullName>
    </submittedName>
</protein>
<accession>A0A0L6JHN0</accession>
<dbReference type="Gene3D" id="3.30.457.10">
    <property type="entry name" value="Copper amine oxidase-like, N-terminal domain"/>
    <property type="match status" value="1"/>
</dbReference>
<feature type="domain" description="Copper amine oxidase-like N-terminal" evidence="1">
    <location>
        <begin position="405"/>
        <end position="497"/>
    </location>
</feature>
<dbReference type="Gene3D" id="2.60.40.10">
    <property type="entry name" value="Immunoglobulins"/>
    <property type="match status" value="1"/>
</dbReference>
<comment type="caution">
    <text evidence="2">The sequence shown here is derived from an EMBL/GenBank/DDBJ whole genome shotgun (WGS) entry which is preliminary data.</text>
</comment>
<dbReference type="SUPFAM" id="SSF55383">
    <property type="entry name" value="Copper amine oxidase, domain N"/>
    <property type="match status" value="1"/>
</dbReference>
<evidence type="ECO:0000259" key="1">
    <source>
        <dbReference type="Pfam" id="PF07833"/>
    </source>
</evidence>
<dbReference type="InterPro" id="IPR012854">
    <property type="entry name" value="Cu_amine_oxidase-like_N"/>
</dbReference>
<dbReference type="InterPro" id="IPR013783">
    <property type="entry name" value="Ig-like_fold"/>
</dbReference>
<dbReference type="OrthoDB" id="9757546at2"/>
<dbReference type="STRING" id="398512.Bccel_0457"/>
<sequence length="503" mass="56492">MDNKKYNTILIFSLVILAGILLIWGKTSPNTVNNSVKSAVNYTATDAAKNIPASTATNTAKDLAIKLEYAQGNYKPGDIIEVSLENIPTDKRCYLLLKKSSDTYPISRRCIWYKSSGSFKFLTPNQKASWHFELVDEASKSVLAKSNELIVTQEIHDNTIDDHLNVLDRAYLTPVGSFNLIRQGNNVKGLYEFNNGSFEGVIKYEDTYGYVINGKFIETIKTGTSISGEIEVRISSDSEECEMKWRRSDSKNWLSSKGPGSWCDLGDFANLSFTPKIDEIDNGNRISWNYIDSKDITGYNIYRKIIPGSSDFIKINEAPLNNNEYVDAGIPSLRAFSYIVKAVFADNHEETISQYDNFFPDGVALIEMKPSKLQLTRIRNKLGSWDFNIFEKKPDYDMTNEYSRILNGKLTVPLITSIGNAFGGEITLDANNKSALIKWNGKSCTLHNGSTDFTFDGKLYKFTNPPYMNGDTMNVEIDTLLKALGMKTEWVKEGKTLCVGYTP</sequence>
<proteinExistence type="predicted"/>
<dbReference type="EMBL" id="LGTC01000001">
    <property type="protein sequence ID" value="KNY25200.1"/>
    <property type="molecule type" value="Genomic_DNA"/>
</dbReference>
<dbReference type="InterPro" id="IPR036582">
    <property type="entry name" value="Mao_N_sf"/>
</dbReference>
<dbReference type="AlphaFoldDB" id="A0A0L6JHN0"/>